<keyword evidence="10" id="KW-1185">Reference proteome</keyword>
<evidence type="ECO:0000259" key="8">
    <source>
        <dbReference type="PROSITE" id="PS51201"/>
    </source>
</evidence>
<dbReference type="SUPFAM" id="SSF51735">
    <property type="entry name" value="NAD(P)-binding Rossmann-fold domains"/>
    <property type="match status" value="1"/>
</dbReference>
<evidence type="ECO:0000256" key="5">
    <source>
        <dbReference type="ARBA" id="ARBA00022989"/>
    </source>
</evidence>
<dbReference type="Gene3D" id="1.20.1530.20">
    <property type="match status" value="1"/>
</dbReference>
<feature type="transmembrane region" description="Helical" evidence="7">
    <location>
        <begin position="197"/>
        <end position="214"/>
    </location>
</feature>
<dbReference type="PANTHER" id="PTHR42751">
    <property type="entry name" value="SODIUM/HYDROGEN EXCHANGER FAMILY/TRKA DOMAIN PROTEIN"/>
    <property type="match status" value="1"/>
</dbReference>
<dbReference type="OrthoDB" id="3418949at2"/>
<dbReference type="Pfam" id="PF02254">
    <property type="entry name" value="TrkA_N"/>
    <property type="match status" value="1"/>
</dbReference>
<sequence length="531" mass="55782">MDVIALTLIVAAAFGTIAHLLRVPALVGFLAAGFVLGAMHIEPFVGLERVADIGVTLLLFTIGLKFDIRSLLRPEAYGTTAIHMVLSVLMGAGAVAAAAAIGFAAVDGWRTLALVGLALSFSSTVLCVKVLEDRSDDGSLYGQTAIAVLVLQDVVAVAFITVNADEPPSPWAFALLLLFPLAWLLRRLLDVIGHGELLVLFGVVMALGPGYLAFEAVGITGDVGALAMGLLFATHRRAIEMSKALFSVKELFLVGFFLLIGMDAHPTWADATLAVLLCVVLLPLTFIGFVWLGRLFGLRNRTAIRTGLVLSNFSEFSIIVAAFGVGAGLLTERWLTVVAIAVALSMVASSIANAHGLRLITALTWLPAQQVSRLRPADRPIDTSGSDVVVLGMGRVGRAAYERLVDEGGLRVLGIDNDHAVIARLEADGLNVLEGDATDLEFWSRLVSGGFVKTVVLAMAFHGSNSFALERLNEAGFDGRVVAVAQHPDQVEHLAAGGVDGVLNIYAGAGYTLAGLAMGEDDAAAPGSIQE</sequence>
<dbReference type="InterPro" id="IPR038770">
    <property type="entry name" value="Na+/solute_symporter_sf"/>
</dbReference>
<evidence type="ECO:0000256" key="6">
    <source>
        <dbReference type="ARBA" id="ARBA00023136"/>
    </source>
</evidence>
<keyword evidence="6 7" id="KW-0472">Membrane</keyword>
<accession>A0A0M2HR61</accession>
<feature type="transmembrane region" description="Helical" evidence="7">
    <location>
        <begin position="85"/>
        <end position="106"/>
    </location>
</feature>
<dbReference type="GO" id="GO:0015297">
    <property type="term" value="F:antiporter activity"/>
    <property type="evidence" value="ECO:0007669"/>
    <property type="project" value="InterPro"/>
</dbReference>
<feature type="transmembrane region" description="Helical" evidence="7">
    <location>
        <begin position="308"/>
        <end position="328"/>
    </location>
</feature>
<dbReference type="InterPro" id="IPR003148">
    <property type="entry name" value="RCK_N"/>
</dbReference>
<evidence type="ECO:0000256" key="3">
    <source>
        <dbReference type="ARBA" id="ARBA00022448"/>
    </source>
</evidence>
<reference evidence="9 10" key="1">
    <citation type="submission" date="2015-02" db="EMBL/GenBank/DDBJ databases">
        <title>Draft genome sequences of ten Microbacterium spp. with emphasis on heavy metal contaminated environments.</title>
        <authorList>
            <person name="Corretto E."/>
        </authorList>
    </citation>
    <scope>NUCLEOTIDE SEQUENCE [LARGE SCALE GENOMIC DNA]</scope>
    <source>
        <strain evidence="9 10">SA35</strain>
    </source>
</reference>
<proteinExistence type="inferred from homology"/>
<evidence type="ECO:0000313" key="9">
    <source>
        <dbReference type="EMBL" id="KJL46966.1"/>
    </source>
</evidence>
<evidence type="ECO:0000256" key="7">
    <source>
        <dbReference type="SAM" id="Phobius"/>
    </source>
</evidence>
<organism evidence="9 10">
    <name type="scientific">Microbacterium hydrocarbonoxydans</name>
    <dbReference type="NCBI Taxonomy" id="273678"/>
    <lineage>
        <taxon>Bacteria</taxon>
        <taxon>Bacillati</taxon>
        <taxon>Actinomycetota</taxon>
        <taxon>Actinomycetes</taxon>
        <taxon>Micrococcales</taxon>
        <taxon>Microbacteriaceae</taxon>
        <taxon>Microbacterium</taxon>
    </lineage>
</organism>
<dbReference type="EMBL" id="JYJB01000010">
    <property type="protein sequence ID" value="KJL46966.1"/>
    <property type="molecule type" value="Genomic_DNA"/>
</dbReference>
<dbReference type="PROSITE" id="PS51201">
    <property type="entry name" value="RCK_N"/>
    <property type="match status" value="1"/>
</dbReference>
<evidence type="ECO:0000256" key="2">
    <source>
        <dbReference type="ARBA" id="ARBA00005551"/>
    </source>
</evidence>
<comment type="similarity">
    <text evidence="2">Belongs to the monovalent cation:proton antiporter 2 (CPA2) transporter (TC 2.A.37) family.</text>
</comment>
<name>A0A0M2HR61_9MICO</name>
<comment type="subcellular location">
    <subcellularLocation>
        <location evidence="1">Membrane</location>
        <topology evidence="1">Multi-pass membrane protein</topology>
    </subcellularLocation>
</comment>
<dbReference type="RefSeq" id="WP_045259061.1">
    <property type="nucleotide sequence ID" value="NZ_JYJB01000010.1"/>
</dbReference>
<dbReference type="InterPro" id="IPR036291">
    <property type="entry name" value="NAD(P)-bd_dom_sf"/>
</dbReference>
<dbReference type="Proteomes" id="UP000033900">
    <property type="component" value="Unassembled WGS sequence"/>
</dbReference>
<feature type="transmembrane region" description="Helical" evidence="7">
    <location>
        <begin position="334"/>
        <end position="354"/>
    </location>
</feature>
<dbReference type="GO" id="GO:0006813">
    <property type="term" value="P:potassium ion transport"/>
    <property type="evidence" value="ECO:0007669"/>
    <property type="project" value="InterPro"/>
</dbReference>
<dbReference type="PATRIC" id="fig|273678.4.peg.3603"/>
<comment type="caution">
    <text evidence="9">The sequence shown here is derived from an EMBL/GenBank/DDBJ whole genome shotgun (WGS) entry which is preliminary data.</text>
</comment>
<feature type="transmembrane region" description="Helical" evidence="7">
    <location>
        <begin position="44"/>
        <end position="64"/>
    </location>
</feature>
<evidence type="ECO:0000256" key="4">
    <source>
        <dbReference type="ARBA" id="ARBA00022692"/>
    </source>
</evidence>
<feature type="domain" description="RCK N-terminal" evidence="8">
    <location>
        <begin position="385"/>
        <end position="503"/>
    </location>
</feature>
<keyword evidence="3" id="KW-0813">Transport</keyword>
<evidence type="ECO:0000313" key="10">
    <source>
        <dbReference type="Proteomes" id="UP000033900"/>
    </source>
</evidence>
<feature type="transmembrane region" description="Helical" evidence="7">
    <location>
        <begin position="168"/>
        <end position="185"/>
    </location>
</feature>
<dbReference type="Gene3D" id="3.40.50.720">
    <property type="entry name" value="NAD(P)-binding Rossmann-like Domain"/>
    <property type="match status" value="1"/>
</dbReference>
<dbReference type="GO" id="GO:0016020">
    <property type="term" value="C:membrane"/>
    <property type="evidence" value="ECO:0007669"/>
    <property type="project" value="UniProtKB-SubCell"/>
</dbReference>
<dbReference type="AlphaFoldDB" id="A0A0M2HR61"/>
<feature type="transmembrane region" description="Helical" evidence="7">
    <location>
        <begin position="112"/>
        <end position="131"/>
    </location>
</feature>
<protein>
    <submittedName>
        <fullName evidence="9">Glutathione-regulated potassium-efflux system protein KefC</fullName>
    </submittedName>
</protein>
<dbReference type="GO" id="GO:1902600">
    <property type="term" value="P:proton transmembrane transport"/>
    <property type="evidence" value="ECO:0007669"/>
    <property type="project" value="InterPro"/>
</dbReference>
<evidence type="ECO:0000256" key="1">
    <source>
        <dbReference type="ARBA" id="ARBA00004141"/>
    </source>
</evidence>
<keyword evidence="5 7" id="KW-1133">Transmembrane helix</keyword>
<dbReference type="InterPro" id="IPR006153">
    <property type="entry name" value="Cation/H_exchanger_TM"/>
</dbReference>
<keyword evidence="4 7" id="KW-0812">Transmembrane</keyword>
<dbReference type="STRING" id="273678.RS84_03611"/>
<feature type="transmembrane region" description="Helical" evidence="7">
    <location>
        <begin position="274"/>
        <end position="296"/>
    </location>
</feature>
<dbReference type="Pfam" id="PF00999">
    <property type="entry name" value="Na_H_Exchanger"/>
    <property type="match status" value="2"/>
</dbReference>
<gene>
    <name evidence="9" type="primary">kefC</name>
    <name evidence="9" type="ORF">RS84_03611</name>
</gene>
<dbReference type="PANTHER" id="PTHR42751:SF1">
    <property type="entry name" value="CATION_PROTON ANTIPORTER YBAL-RELATED"/>
    <property type="match status" value="1"/>
</dbReference>
<feature type="transmembrane region" description="Helical" evidence="7">
    <location>
        <begin position="140"/>
        <end position="162"/>
    </location>
</feature>